<dbReference type="Gene3D" id="3.40.50.720">
    <property type="entry name" value="NAD(P)-binding Rossmann-like Domain"/>
    <property type="match status" value="1"/>
</dbReference>
<evidence type="ECO:0000313" key="4">
    <source>
        <dbReference type="Proteomes" id="UP000180253"/>
    </source>
</evidence>
<evidence type="ECO:0000313" key="3">
    <source>
        <dbReference type="EMBL" id="OHU96281.1"/>
    </source>
</evidence>
<dbReference type="GO" id="GO:0004792">
    <property type="term" value="F:thiosulfate-cyanide sulfurtransferase activity"/>
    <property type="evidence" value="ECO:0007669"/>
    <property type="project" value="TreeGrafter"/>
</dbReference>
<dbReference type="Pfam" id="PF00899">
    <property type="entry name" value="ThiF"/>
    <property type="match status" value="1"/>
</dbReference>
<dbReference type="RefSeq" id="WP_070991147.1">
    <property type="nucleotide sequence ID" value="NZ_CBCSHD010000003.1"/>
</dbReference>
<dbReference type="GO" id="GO:0008641">
    <property type="term" value="F:ubiquitin-like modifier activating enzyme activity"/>
    <property type="evidence" value="ECO:0007669"/>
    <property type="project" value="InterPro"/>
</dbReference>
<dbReference type="PANTHER" id="PTHR10953:SF102">
    <property type="entry name" value="ADENYLYLTRANSFERASE AND SULFURTRANSFERASE MOCS3"/>
    <property type="match status" value="1"/>
</dbReference>
<dbReference type="OrthoDB" id="9804286at2"/>
<dbReference type="InterPro" id="IPR000594">
    <property type="entry name" value="ThiF_NAD_FAD-bd"/>
</dbReference>
<feature type="domain" description="THIF-type NAD/FAD binding fold" evidence="2">
    <location>
        <begin position="11"/>
        <end position="236"/>
    </location>
</feature>
<name>A0A1S1NC40_9GAMM</name>
<accession>A0A1S1NC40</accession>
<dbReference type="CDD" id="cd00757">
    <property type="entry name" value="ThiF_MoeB_HesA_family"/>
    <property type="match status" value="1"/>
</dbReference>
<evidence type="ECO:0000259" key="2">
    <source>
        <dbReference type="Pfam" id="PF00899"/>
    </source>
</evidence>
<keyword evidence="3" id="KW-0808">Transferase</keyword>
<gene>
    <name evidence="3" type="ORF">BIW53_06990</name>
</gene>
<dbReference type="EMBL" id="MNAN01000027">
    <property type="protein sequence ID" value="OHU96281.1"/>
    <property type="molecule type" value="Genomic_DNA"/>
</dbReference>
<organism evidence="3 4">
    <name type="scientific">Pseudoalteromonas byunsanensis</name>
    <dbReference type="NCBI Taxonomy" id="327939"/>
    <lineage>
        <taxon>Bacteria</taxon>
        <taxon>Pseudomonadati</taxon>
        <taxon>Pseudomonadota</taxon>
        <taxon>Gammaproteobacteria</taxon>
        <taxon>Alteromonadales</taxon>
        <taxon>Pseudoalteromonadaceae</taxon>
        <taxon>Pseudoalteromonas</taxon>
    </lineage>
</organism>
<dbReference type="InterPro" id="IPR045886">
    <property type="entry name" value="ThiF/MoeB/HesA"/>
</dbReference>
<dbReference type="Proteomes" id="UP000180253">
    <property type="component" value="Unassembled WGS sequence"/>
</dbReference>
<evidence type="ECO:0000256" key="1">
    <source>
        <dbReference type="ARBA" id="ARBA00009919"/>
    </source>
</evidence>
<dbReference type="GO" id="GO:0005829">
    <property type="term" value="C:cytosol"/>
    <property type="evidence" value="ECO:0007669"/>
    <property type="project" value="TreeGrafter"/>
</dbReference>
<dbReference type="GO" id="GO:0016779">
    <property type="term" value="F:nucleotidyltransferase activity"/>
    <property type="evidence" value="ECO:0007669"/>
    <property type="project" value="UniProtKB-KW"/>
</dbReference>
<dbReference type="GO" id="GO:0008146">
    <property type="term" value="F:sulfotransferase activity"/>
    <property type="evidence" value="ECO:0007669"/>
    <property type="project" value="TreeGrafter"/>
</dbReference>
<dbReference type="PANTHER" id="PTHR10953">
    <property type="entry name" value="UBIQUITIN-ACTIVATING ENZYME E1"/>
    <property type="match status" value="1"/>
</dbReference>
<reference evidence="3 4" key="1">
    <citation type="submission" date="2016-10" db="EMBL/GenBank/DDBJ databases">
        <title>Pseudoalteromonas amylolytica sp. nov., isolated from the surface seawater.</title>
        <authorList>
            <person name="Wu Y.-H."/>
            <person name="Cheng H."/>
            <person name="Jin X.-B."/>
            <person name="Wang C.-S."/>
            <person name="Xu X.-W."/>
        </authorList>
    </citation>
    <scope>NUCLEOTIDE SEQUENCE [LARGE SCALE GENOMIC DNA]</scope>
    <source>
        <strain evidence="3 4">JCM 12483</strain>
    </source>
</reference>
<keyword evidence="4" id="KW-1185">Reference proteome</keyword>
<comment type="caution">
    <text evidence="3">The sequence shown here is derived from an EMBL/GenBank/DDBJ whole genome shotgun (WGS) entry which is preliminary data.</text>
</comment>
<comment type="similarity">
    <text evidence="1">Belongs to the HesA/MoeB/ThiF family.</text>
</comment>
<dbReference type="InterPro" id="IPR035985">
    <property type="entry name" value="Ubiquitin-activating_enz"/>
</dbReference>
<sequence>MTLSDKERLRYSRHLLLKEVGEQGQLKLKNAHVAVIGCGGLGSPALFYLAASGVGNLTFIDDDQVELSNLQRQILYKVNHIGQAKSKAASKVLASLNNDILLNPVCAKVAANNIGTLLASSDVVLDCSDNFETRYLLNRYCLKNKKVLISGAAIATSGQVMCFDFRDNGPCYSCIFPSSDKGDSTNCDNFGVLSPLLGMIGTQQALLAVNTVLGHHQGSYFYSFDALTFVLRSFVPVKDVSCSDCSQS</sequence>
<keyword evidence="3" id="KW-0548">Nucleotidyltransferase</keyword>
<dbReference type="SUPFAM" id="SSF69572">
    <property type="entry name" value="Activating enzymes of the ubiquitin-like proteins"/>
    <property type="match status" value="1"/>
</dbReference>
<dbReference type="FunFam" id="3.40.50.720:FF:000080">
    <property type="entry name" value="Thiazole biosynthesis adenylyltransferase ThiF"/>
    <property type="match status" value="1"/>
</dbReference>
<dbReference type="STRING" id="327939.BIW53_06990"/>
<protein>
    <submittedName>
        <fullName evidence="3">Molybdopterin-synthase adenylyltransferase MoeB</fullName>
    </submittedName>
</protein>
<proteinExistence type="inferred from homology"/>
<dbReference type="AlphaFoldDB" id="A0A1S1NC40"/>